<organism evidence="2 3">
    <name type="scientific">Datura stramonium</name>
    <name type="common">Jimsonweed</name>
    <name type="synonym">Common thornapple</name>
    <dbReference type="NCBI Taxonomy" id="4076"/>
    <lineage>
        <taxon>Eukaryota</taxon>
        <taxon>Viridiplantae</taxon>
        <taxon>Streptophyta</taxon>
        <taxon>Embryophyta</taxon>
        <taxon>Tracheophyta</taxon>
        <taxon>Spermatophyta</taxon>
        <taxon>Magnoliopsida</taxon>
        <taxon>eudicotyledons</taxon>
        <taxon>Gunneridae</taxon>
        <taxon>Pentapetalae</taxon>
        <taxon>asterids</taxon>
        <taxon>lamiids</taxon>
        <taxon>Solanales</taxon>
        <taxon>Solanaceae</taxon>
        <taxon>Solanoideae</taxon>
        <taxon>Datureae</taxon>
        <taxon>Datura</taxon>
    </lineage>
</organism>
<reference evidence="2 3" key="1">
    <citation type="journal article" date="2021" name="BMC Genomics">
        <title>Datura genome reveals duplications of psychoactive alkaloid biosynthetic genes and high mutation rate following tissue culture.</title>
        <authorList>
            <person name="Rajewski A."/>
            <person name="Carter-House D."/>
            <person name="Stajich J."/>
            <person name="Litt A."/>
        </authorList>
    </citation>
    <scope>NUCLEOTIDE SEQUENCE [LARGE SCALE GENOMIC DNA]</scope>
    <source>
        <strain evidence="2">AR-01</strain>
    </source>
</reference>
<dbReference type="PANTHER" id="PTHR14942">
    <property type="entry name" value="U11/U12 SMALL NUCLEAR RIBONUCLEOPROTEIN 25 KDA PROTEIN"/>
    <property type="match status" value="1"/>
</dbReference>
<protein>
    <recommendedName>
        <fullName evidence="1">SNRNP25 ubiquitin-like domain-containing protein</fullName>
    </recommendedName>
</protein>
<dbReference type="InterPro" id="IPR039690">
    <property type="entry name" value="SNRNP25"/>
</dbReference>
<dbReference type="SUPFAM" id="SSF54236">
    <property type="entry name" value="Ubiquitin-like"/>
    <property type="match status" value="1"/>
</dbReference>
<sequence>MVKIIACFQLQNRSSRARTPFPINNGLVRSFGYRKLPEQRLNLSVLKLDGSSFVIQVARNATLADLKQAVEEAFNFSREDEGKILWSLVWSHFCLCYGCQRLVNDKAFISCFGIKDGDQLQFAQHVTLEYRPAKQRLESQYNQSKQCSISNAHEVNVEDNANIDHQEKSEKIGDFQDESRKIGDFQDEDAIPKPEFKLSHLLRGWLSQSKFWMSTRKL</sequence>
<gene>
    <name evidence="2" type="ORF">HAX54_002711</name>
</gene>
<dbReference type="Gene3D" id="3.10.20.90">
    <property type="entry name" value="Phosphatidylinositol 3-kinase Catalytic Subunit, Chain A, domain 1"/>
    <property type="match status" value="1"/>
</dbReference>
<dbReference type="CDD" id="cd17058">
    <property type="entry name" value="Ubl_SNRNP25"/>
    <property type="match status" value="1"/>
</dbReference>
<name>A0ABS8RWI8_DATST</name>
<evidence type="ECO:0000313" key="2">
    <source>
        <dbReference type="EMBL" id="MCD7449994.1"/>
    </source>
</evidence>
<feature type="domain" description="SNRNP25 ubiquitin-like" evidence="1">
    <location>
        <begin position="42"/>
        <end position="126"/>
    </location>
</feature>
<dbReference type="Proteomes" id="UP000823775">
    <property type="component" value="Unassembled WGS sequence"/>
</dbReference>
<dbReference type="InterPro" id="IPR040610">
    <property type="entry name" value="SNRNP25_ubiquitin"/>
</dbReference>
<dbReference type="Pfam" id="PF18036">
    <property type="entry name" value="Ubiquitin_4"/>
    <property type="match status" value="1"/>
</dbReference>
<comment type="caution">
    <text evidence="2">The sequence shown here is derived from an EMBL/GenBank/DDBJ whole genome shotgun (WGS) entry which is preliminary data.</text>
</comment>
<dbReference type="PANTHER" id="PTHR14942:SF9">
    <property type="entry name" value="OS02G0188500 PROTEIN"/>
    <property type="match status" value="1"/>
</dbReference>
<dbReference type="InterPro" id="IPR029071">
    <property type="entry name" value="Ubiquitin-like_domsf"/>
</dbReference>
<evidence type="ECO:0000313" key="3">
    <source>
        <dbReference type="Proteomes" id="UP000823775"/>
    </source>
</evidence>
<keyword evidence="3" id="KW-1185">Reference proteome</keyword>
<evidence type="ECO:0000259" key="1">
    <source>
        <dbReference type="Pfam" id="PF18036"/>
    </source>
</evidence>
<proteinExistence type="predicted"/>
<dbReference type="EMBL" id="JACEIK010000112">
    <property type="protein sequence ID" value="MCD7449994.1"/>
    <property type="molecule type" value="Genomic_DNA"/>
</dbReference>
<accession>A0ABS8RWI8</accession>